<accession>A0A7T4UQD9</accession>
<protein>
    <submittedName>
        <fullName evidence="2">IS66 family insertion sequence element accessory protein TnpB</fullName>
    </submittedName>
</protein>
<evidence type="ECO:0000313" key="4">
    <source>
        <dbReference type="EMBL" id="QQD18816.1"/>
    </source>
</evidence>
<dbReference type="AlphaFoldDB" id="A0A7T4UQD9"/>
<dbReference type="EMBL" id="CP066167">
    <property type="protein sequence ID" value="QQD18008.1"/>
    <property type="molecule type" value="Genomic_DNA"/>
</dbReference>
<dbReference type="PANTHER" id="PTHR36455:SF1">
    <property type="entry name" value="BLR8292 PROTEIN"/>
    <property type="match status" value="1"/>
</dbReference>
<dbReference type="KEGG" id="snan:I6N98_02830"/>
<gene>
    <name evidence="2" type="primary">tnpB</name>
    <name evidence="2" type="ORF">I6N98_00445</name>
    <name evidence="3" type="ORF">I6N98_00735</name>
    <name evidence="4" type="ORF">I6N98_02830</name>
    <name evidence="5" type="ORF">I6N98_09160</name>
    <name evidence="1" type="ORF">I6N98_16960</name>
</gene>
<dbReference type="EMBL" id="CP066167">
    <property type="protein sequence ID" value="QQD18382.1"/>
    <property type="molecule type" value="Genomic_DNA"/>
</dbReference>
<proteinExistence type="predicted"/>
<dbReference type="EMBL" id="CP066167">
    <property type="protein sequence ID" value="QQD18436.1"/>
    <property type="molecule type" value="Genomic_DNA"/>
</dbReference>
<dbReference type="InterPro" id="IPR008878">
    <property type="entry name" value="Transposase_IS66_Orf2"/>
</dbReference>
<evidence type="ECO:0000313" key="1">
    <source>
        <dbReference type="EMBL" id="QQD18008.1"/>
    </source>
</evidence>
<dbReference type="KEGG" id="snan:I6N98_00735"/>
<dbReference type="Pfam" id="PF05717">
    <property type="entry name" value="TnpB_IS66"/>
    <property type="match status" value="1"/>
</dbReference>
<reference evidence="2 6" key="1">
    <citation type="submission" date="2020-12" db="EMBL/GenBank/DDBJ databases">
        <authorList>
            <person name="Shan Y."/>
        </authorList>
    </citation>
    <scope>NUCLEOTIDE SEQUENCE [LARGE SCALE GENOMIC DNA]</scope>
    <source>
        <strain evidence="6">csc3.9</strain>
        <strain evidence="2">Csc3.9</strain>
    </source>
</reference>
<sequence length="119" mass="14323">MMLRPSPSVQVYLYLEPVDMRKSIDGLALLVESELALSPMSEALFVFCNRGRDKIKMLYWERNGFVLWYKRLEKQRFRWPRESAFLYEQRDGRDLNYLLDGFDIWAQRPHQTLHFDSVS</sequence>
<dbReference type="KEGG" id="snan:I6N98_00445"/>
<evidence type="ECO:0000313" key="2">
    <source>
        <dbReference type="EMBL" id="QQD18382.1"/>
    </source>
</evidence>
<dbReference type="KEGG" id="snan:I6N98_09160"/>
<dbReference type="NCBIfam" id="NF033819">
    <property type="entry name" value="IS66_TnpB"/>
    <property type="match status" value="1"/>
</dbReference>
<name>A0A7T4UQD9_9GAMM</name>
<dbReference type="KEGG" id="snan:I6N98_16960"/>
<keyword evidence="6" id="KW-1185">Reference proteome</keyword>
<evidence type="ECO:0000313" key="3">
    <source>
        <dbReference type="EMBL" id="QQD18436.1"/>
    </source>
</evidence>
<dbReference type="Proteomes" id="UP000596063">
    <property type="component" value="Chromosome"/>
</dbReference>
<dbReference type="EMBL" id="CP066167">
    <property type="protein sequence ID" value="QQD19977.1"/>
    <property type="molecule type" value="Genomic_DNA"/>
</dbReference>
<dbReference type="PANTHER" id="PTHR36455">
    <property type="match status" value="1"/>
</dbReference>
<evidence type="ECO:0000313" key="6">
    <source>
        <dbReference type="Proteomes" id="UP000596063"/>
    </source>
</evidence>
<evidence type="ECO:0000313" key="5">
    <source>
        <dbReference type="EMBL" id="QQD19977.1"/>
    </source>
</evidence>
<organism evidence="2 6">
    <name type="scientific">Spongiibacter nanhainus</name>
    <dbReference type="NCBI Taxonomy" id="2794344"/>
    <lineage>
        <taxon>Bacteria</taxon>
        <taxon>Pseudomonadati</taxon>
        <taxon>Pseudomonadota</taxon>
        <taxon>Gammaproteobacteria</taxon>
        <taxon>Cellvibrionales</taxon>
        <taxon>Spongiibacteraceae</taxon>
        <taxon>Spongiibacter</taxon>
    </lineage>
</organism>
<dbReference type="EMBL" id="CP066167">
    <property type="protein sequence ID" value="QQD18816.1"/>
    <property type="molecule type" value="Genomic_DNA"/>
</dbReference>